<dbReference type="OrthoDB" id="10569624at2759"/>
<accession>A0A0V1L4W1</accession>
<keyword evidence="1" id="KW-0472">Membrane</keyword>
<feature type="transmembrane region" description="Helical" evidence="1">
    <location>
        <begin position="70"/>
        <end position="91"/>
    </location>
</feature>
<evidence type="ECO:0000256" key="1">
    <source>
        <dbReference type="SAM" id="Phobius"/>
    </source>
</evidence>
<name>A0A0V1L4W1_9BILA</name>
<sequence>MFTSFGSKFCITNIQHFDYIRLFSSLLCYQSGRWSTTIPLFNTIIELLIHQMLKTKNEYKKSYHEKIVPIYINYFPLLLICNLVYSLSNAISSTPVIMYKMIQRNIWKECSLTIALFMFLP</sequence>
<gene>
    <name evidence="2" type="ORF">T02_12707</name>
</gene>
<dbReference type="AlphaFoldDB" id="A0A0V1L4W1"/>
<proteinExistence type="predicted"/>
<keyword evidence="1" id="KW-0812">Transmembrane</keyword>
<keyword evidence="3" id="KW-1185">Reference proteome</keyword>
<organism evidence="2 3">
    <name type="scientific">Trichinella nativa</name>
    <dbReference type="NCBI Taxonomy" id="6335"/>
    <lineage>
        <taxon>Eukaryota</taxon>
        <taxon>Metazoa</taxon>
        <taxon>Ecdysozoa</taxon>
        <taxon>Nematoda</taxon>
        <taxon>Enoplea</taxon>
        <taxon>Dorylaimia</taxon>
        <taxon>Trichinellida</taxon>
        <taxon>Trichinellidae</taxon>
        <taxon>Trichinella</taxon>
    </lineage>
</organism>
<reference evidence="2 3" key="1">
    <citation type="submission" date="2015-05" db="EMBL/GenBank/DDBJ databases">
        <title>Evolution of Trichinella species and genotypes.</title>
        <authorList>
            <person name="Korhonen P.K."/>
            <person name="Edoardo P."/>
            <person name="Giuseppe L.R."/>
            <person name="Gasser R.B."/>
        </authorList>
    </citation>
    <scope>NUCLEOTIDE SEQUENCE [LARGE SCALE GENOMIC DNA]</scope>
    <source>
        <strain evidence="2">ISS10</strain>
    </source>
</reference>
<evidence type="ECO:0000313" key="2">
    <source>
        <dbReference type="EMBL" id="KRZ54486.1"/>
    </source>
</evidence>
<protein>
    <submittedName>
        <fullName evidence="2">Uncharacterized protein</fullName>
    </submittedName>
</protein>
<dbReference type="EMBL" id="JYDW01000137">
    <property type="protein sequence ID" value="KRZ54486.1"/>
    <property type="molecule type" value="Genomic_DNA"/>
</dbReference>
<keyword evidence="1" id="KW-1133">Transmembrane helix</keyword>
<dbReference type="Proteomes" id="UP000054721">
    <property type="component" value="Unassembled WGS sequence"/>
</dbReference>
<evidence type="ECO:0000313" key="3">
    <source>
        <dbReference type="Proteomes" id="UP000054721"/>
    </source>
</evidence>
<comment type="caution">
    <text evidence="2">The sequence shown here is derived from an EMBL/GenBank/DDBJ whole genome shotgun (WGS) entry which is preliminary data.</text>
</comment>